<keyword evidence="3" id="KW-1185">Reference proteome</keyword>
<dbReference type="Proteomes" id="UP000031535">
    <property type="component" value="Unassembled WGS sequence"/>
</dbReference>
<proteinExistence type="predicted"/>
<evidence type="ECO:0000313" key="3">
    <source>
        <dbReference type="Proteomes" id="UP000031535"/>
    </source>
</evidence>
<protein>
    <submittedName>
        <fullName evidence="2">Uncharacterized protein</fullName>
    </submittedName>
</protein>
<gene>
    <name evidence="2" type="ORF">UCMB321_3711</name>
</gene>
<dbReference type="STRING" id="226910.UCMB321_3711"/>
<feature type="transmembrane region" description="Helical" evidence="1">
    <location>
        <begin position="44"/>
        <end position="62"/>
    </location>
</feature>
<dbReference type="EMBL" id="JXDG01000048">
    <property type="protein sequence ID" value="KIH82576.1"/>
    <property type="molecule type" value="Genomic_DNA"/>
</dbReference>
<keyword evidence="1" id="KW-0472">Membrane</keyword>
<name>A0A0C2HZR3_9PSED</name>
<reference evidence="2 3" key="1">
    <citation type="submission" date="2015-01" db="EMBL/GenBank/DDBJ databases">
        <title>Complete genome of Pseudomonas batumici UCM B-321 producer of the batumin antibiotic with strong antistaphilococcal and potential anticancer activity.</title>
        <authorList>
            <person name="Klochko V.V."/>
            <person name="Zelena L.B."/>
            <person name="Elena K.A."/>
            <person name="Reva O.N."/>
        </authorList>
    </citation>
    <scope>NUCLEOTIDE SEQUENCE [LARGE SCALE GENOMIC DNA]</scope>
    <source>
        <strain evidence="2 3">UCM B-321</strain>
    </source>
</reference>
<evidence type="ECO:0000256" key="1">
    <source>
        <dbReference type="SAM" id="Phobius"/>
    </source>
</evidence>
<sequence>MSAARNPTRENKNIGRLLLELLWLLLVLLVPIFFVTILPPALALAVVFACAAGMWACVKLGWPKGGRAFARLMISAVFGLGFSLGRALPEYWSIAAAFLAIHPGLACVSLWERRLGLVTPTTENPTSGNGASAWGGQEPTLTPEGEPIRVFNQGEIAMGGPVMCDYLFPDGILLEGLGASARFSSDARYFAAPIPSRGNWGLVILDRPLRRLYRCRADQFWELDTFNEQGLGGRYSPLVDNGAHQHSLEDLLKDAEAIDLLPVSDLWLEPGNWQQALARQQIEYRSPDGRHLLEGQLTLPVSLRELDQPTTPINHPDYRLSLDGVPAPLLITAQTAIVWSADSRSLVCIARPLEPSEPHRPLWLWQQDRGWRALRSPWTSDDRGLGGYWSDPLALDEQQVWLESYLPLSQPDNGRFGYQLQGIHSDSQILVGHDPLGREQNAEWKQPRTRLVLPLDSDGSEASVTIESEPLLDGLRACFSQEQVDQDESVGYQCRIGDWTLPGLWRLDHRVSDCSRYLALVPFSPHPAIPDRVVVADPRQRRLIDSPPMRVAGLVDFRAATLSVAVIVGRLPRDVASTPLQRFTEAAPEASQAAEFCRYREDSRLYYELRRLQVAADRLQDLPTWRQVHQPQIATAEGEFIQPSPTGQDAAWLFGSTTEYGDDLGRGHIARLGGHLLTASGCALSDLAPSMAWSPKGRYLALTRLYLDHRDFADSYTRRAWKLLLLDIEARTLRTAPGWLGNRPHFIDFGADALHLRQFEADWDLRDGSDPGTRVKIALKEILEWPSEPLQPHADLWLTATEATHAQAWQTQERPEPLRLLL</sequence>
<evidence type="ECO:0000313" key="2">
    <source>
        <dbReference type="EMBL" id="KIH82576.1"/>
    </source>
</evidence>
<keyword evidence="1" id="KW-0812">Transmembrane</keyword>
<organism evidence="2 3">
    <name type="scientific">Pseudomonas batumici</name>
    <dbReference type="NCBI Taxonomy" id="226910"/>
    <lineage>
        <taxon>Bacteria</taxon>
        <taxon>Pseudomonadati</taxon>
        <taxon>Pseudomonadota</taxon>
        <taxon>Gammaproteobacteria</taxon>
        <taxon>Pseudomonadales</taxon>
        <taxon>Pseudomonadaceae</taxon>
        <taxon>Pseudomonas</taxon>
    </lineage>
</organism>
<dbReference type="RefSeq" id="WP_040069621.1">
    <property type="nucleotide sequence ID" value="NZ_JXDG01000048.1"/>
</dbReference>
<dbReference type="PATRIC" id="fig|226910.6.peg.3702"/>
<dbReference type="OrthoDB" id="9176965at2"/>
<accession>A0A0C2HZR3</accession>
<dbReference type="AlphaFoldDB" id="A0A0C2HZR3"/>
<feature type="transmembrane region" description="Helical" evidence="1">
    <location>
        <begin position="69"/>
        <end position="85"/>
    </location>
</feature>
<keyword evidence="1" id="KW-1133">Transmembrane helix</keyword>
<comment type="caution">
    <text evidence="2">The sequence shown here is derived from an EMBL/GenBank/DDBJ whole genome shotgun (WGS) entry which is preliminary data.</text>
</comment>
<feature type="transmembrane region" description="Helical" evidence="1">
    <location>
        <begin position="21"/>
        <end position="38"/>
    </location>
</feature>